<dbReference type="Proteomes" id="UP000553034">
    <property type="component" value="Unassembled WGS sequence"/>
</dbReference>
<dbReference type="EMBL" id="JACIFO010000001">
    <property type="protein sequence ID" value="MBB4117829.1"/>
    <property type="molecule type" value="Genomic_DNA"/>
</dbReference>
<proteinExistence type="predicted"/>
<accession>A0A840EHC8</accession>
<sequence length="122" mass="14244">MNNPQAQQLIRKILGDLNHTGIITNTLMDDLKKLRPYAVEEKQPVIAKALRLAFEHIEEYDSFNIPIPEDEPLEEIDFTPADFDPTESMVYLITLIRDINNKLNIEELRDYNNAFVKYAEEH</sequence>
<reference evidence="1 2" key="1">
    <citation type="submission" date="2020-08" db="EMBL/GenBank/DDBJ databases">
        <title>Genomic Encyclopedia of Type Strains, Phase IV (KMG-IV): sequencing the most valuable type-strain genomes for metagenomic binning, comparative biology and taxonomic classification.</title>
        <authorList>
            <person name="Goeker M."/>
        </authorList>
    </citation>
    <scope>NUCLEOTIDE SEQUENCE [LARGE SCALE GENOMIC DNA]</scope>
    <source>
        <strain evidence="1 2">DSM 29568</strain>
    </source>
</reference>
<comment type="caution">
    <text evidence="1">The sequence shown here is derived from an EMBL/GenBank/DDBJ whole genome shotgun (WGS) entry which is preliminary data.</text>
</comment>
<protein>
    <submittedName>
        <fullName evidence="1">Uncharacterized protein</fullName>
    </submittedName>
</protein>
<evidence type="ECO:0000313" key="1">
    <source>
        <dbReference type="EMBL" id="MBB4117829.1"/>
    </source>
</evidence>
<gene>
    <name evidence="1" type="ORF">GGR32_000101</name>
</gene>
<dbReference type="RefSeq" id="WP_183475487.1">
    <property type="nucleotide sequence ID" value="NZ_JACIFO010000001.1"/>
</dbReference>
<keyword evidence="2" id="KW-1185">Reference proteome</keyword>
<organism evidence="1 2">
    <name type="scientific">Mesonia hippocampi</name>
    <dbReference type="NCBI Taxonomy" id="1628250"/>
    <lineage>
        <taxon>Bacteria</taxon>
        <taxon>Pseudomonadati</taxon>
        <taxon>Bacteroidota</taxon>
        <taxon>Flavobacteriia</taxon>
        <taxon>Flavobacteriales</taxon>
        <taxon>Flavobacteriaceae</taxon>
        <taxon>Mesonia</taxon>
    </lineage>
</organism>
<name>A0A840EHC8_9FLAO</name>
<evidence type="ECO:0000313" key="2">
    <source>
        <dbReference type="Proteomes" id="UP000553034"/>
    </source>
</evidence>
<dbReference type="AlphaFoldDB" id="A0A840EHC8"/>